<dbReference type="InterPro" id="IPR000184">
    <property type="entry name" value="Bac_surfAg_D15"/>
</dbReference>
<name>A0A811QRY4_9POAL</name>
<evidence type="ECO:0000256" key="7">
    <source>
        <dbReference type="PROSITE-ProRule" id="PRU01343"/>
    </source>
</evidence>
<evidence type="ECO:0000256" key="4">
    <source>
        <dbReference type="ARBA" id="ARBA00022833"/>
    </source>
</evidence>
<reference evidence="9" key="1">
    <citation type="submission" date="2020-10" db="EMBL/GenBank/DDBJ databases">
        <authorList>
            <person name="Han B."/>
            <person name="Lu T."/>
            <person name="Zhao Q."/>
            <person name="Huang X."/>
            <person name="Zhao Y."/>
        </authorList>
    </citation>
    <scope>NUCLEOTIDE SEQUENCE</scope>
</reference>
<keyword evidence="3" id="KW-0934">Plastid</keyword>
<gene>
    <name evidence="9" type="ORF">NCGR_LOCUS42305</name>
</gene>
<evidence type="ECO:0000259" key="8">
    <source>
        <dbReference type="PROSITE" id="PS51999"/>
    </source>
</evidence>
<keyword evidence="2 7" id="KW-0863">Zinc-finger</keyword>
<dbReference type="Proteomes" id="UP000604825">
    <property type="component" value="Unassembled WGS sequence"/>
</dbReference>
<keyword evidence="5" id="KW-0472">Membrane</keyword>
<dbReference type="GO" id="GO:0009707">
    <property type="term" value="C:chloroplast outer membrane"/>
    <property type="evidence" value="ECO:0007669"/>
    <property type="project" value="UniProtKB-SubCell"/>
</dbReference>
<organism evidence="9 10">
    <name type="scientific">Miscanthus lutarioriparius</name>
    <dbReference type="NCBI Taxonomy" id="422564"/>
    <lineage>
        <taxon>Eukaryota</taxon>
        <taxon>Viridiplantae</taxon>
        <taxon>Streptophyta</taxon>
        <taxon>Embryophyta</taxon>
        <taxon>Tracheophyta</taxon>
        <taxon>Spermatophyta</taxon>
        <taxon>Magnoliopsida</taxon>
        <taxon>Liliopsida</taxon>
        <taxon>Poales</taxon>
        <taxon>Poaceae</taxon>
        <taxon>PACMAD clade</taxon>
        <taxon>Panicoideae</taxon>
        <taxon>Andropogonodae</taxon>
        <taxon>Andropogoneae</taxon>
        <taxon>Saccharinae</taxon>
        <taxon>Miscanthus</taxon>
    </lineage>
</organism>
<protein>
    <recommendedName>
        <fullName evidence="8">GRF-type domain-containing protein</fullName>
    </recommendedName>
</protein>
<comment type="caution">
    <text evidence="9">The sequence shown here is derived from an EMBL/GenBank/DDBJ whole genome shotgun (WGS) entry which is preliminary data.</text>
</comment>
<dbReference type="InterPro" id="IPR010666">
    <property type="entry name" value="Znf_GRF"/>
</dbReference>
<feature type="domain" description="GRF-type" evidence="8">
    <location>
        <begin position="35"/>
        <end position="83"/>
    </location>
</feature>
<dbReference type="Gene3D" id="2.40.160.50">
    <property type="entry name" value="membrane protein fhac: a member of the omp85/tpsb transporter family"/>
    <property type="match status" value="1"/>
</dbReference>
<evidence type="ECO:0000256" key="6">
    <source>
        <dbReference type="ARBA" id="ARBA00024013"/>
    </source>
</evidence>
<comment type="subcellular location">
    <subcellularLocation>
        <location evidence="6">Plastid</location>
        <location evidence="6">Chloroplast outer membrane</location>
    </subcellularLocation>
</comment>
<dbReference type="AlphaFoldDB" id="A0A811QRY4"/>
<evidence type="ECO:0000256" key="5">
    <source>
        <dbReference type="ARBA" id="ARBA00023136"/>
    </source>
</evidence>
<dbReference type="PANTHER" id="PTHR12815:SF15">
    <property type="entry name" value="OS11G0106200 PROTEIN"/>
    <property type="match status" value="1"/>
</dbReference>
<keyword evidence="1" id="KW-0479">Metal-binding</keyword>
<dbReference type="InterPro" id="IPR039910">
    <property type="entry name" value="D15-like"/>
</dbReference>
<keyword evidence="4" id="KW-0862">Zinc</keyword>
<evidence type="ECO:0000313" key="9">
    <source>
        <dbReference type="EMBL" id="CAD6258839.1"/>
    </source>
</evidence>
<dbReference type="OrthoDB" id="1717276at2759"/>
<dbReference type="PROSITE" id="PS51999">
    <property type="entry name" value="ZF_GRF"/>
    <property type="match status" value="1"/>
</dbReference>
<dbReference type="Pfam" id="PF01103">
    <property type="entry name" value="Omp85"/>
    <property type="match status" value="1"/>
</dbReference>
<dbReference type="EMBL" id="CAJGYO010000010">
    <property type="protein sequence ID" value="CAD6258839.1"/>
    <property type="molecule type" value="Genomic_DNA"/>
</dbReference>
<evidence type="ECO:0000256" key="3">
    <source>
        <dbReference type="ARBA" id="ARBA00022805"/>
    </source>
</evidence>
<dbReference type="PANTHER" id="PTHR12815">
    <property type="entry name" value="SORTING AND ASSEMBLY MACHINERY SAMM50 PROTEIN FAMILY MEMBER"/>
    <property type="match status" value="1"/>
</dbReference>
<evidence type="ECO:0000256" key="2">
    <source>
        <dbReference type="ARBA" id="ARBA00022771"/>
    </source>
</evidence>
<accession>A0A811QRY4</accession>
<dbReference type="GO" id="GO:0008270">
    <property type="term" value="F:zinc ion binding"/>
    <property type="evidence" value="ECO:0007669"/>
    <property type="project" value="UniProtKB-KW"/>
</dbReference>
<proteinExistence type="predicted"/>
<keyword evidence="3" id="KW-1002">Plastid outer membrane</keyword>
<sequence>MGQALSARSRGSSGSARGLLPFPVDWVTGLPLIDCPRCGDVRLIALTCEHTKNRGKRFFKCPRNHEGVPWSCRTYFFQPEYEKYRQKHGYWDAVPDLNLGMAGARSFSLEVITVPLKLKNLFGNCETWDTSVALELDHIAELSAGVEMPRIGARLHARISFLSEDWLKASLKEHIMGVSVGLLSTMNHSLACNLIWRNLTDPARMSSNSIQEHLGHSLLSSIKYAYKVDQRDSSIRPTRGKLIFEWLSHLESSLRWKGDPQDLGGNRYLVCRLGGPSSLSGFKAKGLEPKDFGTSAPTNSENGAYASPELHGGGDVAVTAFADLSFDLPLKPLRELGIHGHAFVSAGNLAKLTEHGFGKFSLTDFLQTFRSSAGFGVVVPTRLFRIEVHPVALFKISGEFSGEVGA</sequence>
<evidence type="ECO:0000256" key="1">
    <source>
        <dbReference type="ARBA" id="ARBA00022723"/>
    </source>
</evidence>
<evidence type="ECO:0000313" key="10">
    <source>
        <dbReference type="Proteomes" id="UP000604825"/>
    </source>
</evidence>
<keyword evidence="10" id="KW-1185">Reference proteome</keyword>